<organism evidence="8 9">
    <name type="scientific">Tetranychus urticae</name>
    <name type="common">Two-spotted spider mite</name>
    <dbReference type="NCBI Taxonomy" id="32264"/>
    <lineage>
        <taxon>Eukaryota</taxon>
        <taxon>Metazoa</taxon>
        <taxon>Ecdysozoa</taxon>
        <taxon>Arthropoda</taxon>
        <taxon>Chelicerata</taxon>
        <taxon>Arachnida</taxon>
        <taxon>Acari</taxon>
        <taxon>Acariformes</taxon>
        <taxon>Trombidiformes</taxon>
        <taxon>Prostigmata</taxon>
        <taxon>Eleutherengona</taxon>
        <taxon>Raphignathae</taxon>
        <taxon>Tetranychoidea</taxon>
        <taxon>Tetranychidae</taxon>
        <taxon>Tetranychus</taxon>
    </lineage>
</organism>
<evidence type="ECO:0000313" key="9">
    <source>
        <dbReference type="Proteomes" id="UP000015104"/>
    </source>
</evidence>
<dbReference type="Proteomes" id="UP000015104">
    <property type="component" value="Unassembled WGS sequence"/>
</dbReference>
<evidence type="ECO:0000256" key="6">
    <source>
        <dbReference type="ARBA" id="ARBA00023242"/>
    </source>
</evidence>
<accession>T1KIU3</accession>
<dbReference type="PANTHER" id="PTHR12691">
    <property type="entry name" value="MEDIATOR OF RNA POLYMERASE II TRANSCRIPTION SUBUNIT 23"/>
    <property type="match status" value="1"/>
</dbReference>
<dbReference type="STRING" id="32264.T1KIU3"/>
<evidence type="ECO:0000256" key="7">
    <source>
        <dbReference type="ARBA" id="ARBA00031961"/>
    </source>
</evidence>
<dbReference type="EnsemblMetazoa" id="tetur12g02580.1">
    <property type="protein sequence ID" value="tetur12g02580.1"/>
    <property type="gene ID" value="tetur12g02580"/>
</dbReference>
<evidence type="ECO:0000256" key="2">
    <source>
        <dbReference type="ARBA" id="ARBA00010222"/>
    </source>
</evidence>
<reference evidence="8" key="2">
    <citation type="submission" date="2015-06" db="UniProtKB">
        <authorList>
            <consortium name="EnsemblMetazoa"/>
        </authorList>
    </citation>
    <scope>IDENTIFICATION</scope>
</reference>
<proteinExistence type="inferred from homology"/>
<dbReference type="EMBL" id="CAEY01000114">
    <property type="status" value="NOT_ANNOTATED_CDS"/>
    <property type="molecule type" value="Genomic_DNA"/>
</dbReference>
<reference evidence="9" key="1">
    <citation type="submission" date="2011-08" db="EMBL/GenBank/DDBJ databases">
        <authorList>
            <person name="Rombauts S."/>
        </authorList>
    </citation>
    <scope>NUCLEOTIDE SEQUENCE</scope>
    <source>
        <strain evidence="9">London</strain>
    </source>
</reference>
<keyword evidence="6" id="KW-0539">Nucleus</keyword>
<evidence type="ECO:0000313" key="8">
    <source>
        <dbReference type="EnsemblMetazoa" id="tetur12g02580.1"/>
    </source>
</evidence>
<dbReference type="PANTHER" id="PTHR12691:SF10">
    <property type="entry name" value="MEDIATOR OF RNA POLYMERASE II TRANSCRIPTION SUBUNIT 23"/>
    <property type="match status" value="1"/>
</dbReference>
<comment type="similarity">
    <text evidence="2">Belongs to the Mediator complex subunit 23 family.</text>
</comment>
<name>T1KIU3_TETUR</name>
<sequence>MEKQFHLVTQLNRYQNELKIRISHDSEELNKVLILTLARAIHVTGCDTLIEWCKELLSNIMNSTPLAWSSCTLKCFPPAITEYYQNFNTVTKNKAQLKQSVEEEYRKWITMSNENDNSNSAHFLTFRILNVLFMNTGIFKSFKFIDVNIRLMLRVSIMYLYWNEYFSASFLSLFYSTNTS</sequence>
<keyword evidence="9" id="KW-1185">Reference proteome</keyword>
<dbReference type="GO" id="GO:0006357">
    <property type="term" value="P:regulation of transcription by RNA polymerase II"/>
    <property type="evidence" value="ECO:0007669"/>
    <property type="project" value="TreeGrafter"/>
</dbReference>
<dbReference type="GO" id="GO:0005667">
    <property type="term" value="C:transcription regulator complex"/>
    <property type="evidence" value="ECO:0007669"/>
    <property type="project" value="TreeGrafter"/>
</dbReference>
<dbReference type="eggNOG" id="KOG1883">
    <property type="taxonomic scope" value="Eukaryota"/>
</dbReference>
<dbReference type="Pfam" id="PF11573">
    <property type="entry name" value="Med23"/>
    <property type="match status" value="1"/>
</dbReference>
<dbReference type="InterPro" id="IPR021629">
    <property type="entry name" value="Mediator_Med23"/>
</dbReference>
<keyword evidence="4" id="KW-0805">Transcription regulation</keyword>
<keyword evidence="5" id="KW-0804">Transcription</keyword>
<evidence type="ECO:0000256" key="4">
    <source>
        <dbReference type="ARBA" id="ARBA00023015"/>
    </source>
</evidence>
<dbReference type="HOGENOM" id="CLU_1837656_0_0_1"/>
<dbReference type="GO" id="GO:0016592">
    <property type="term" value="C:mediator complex"/>
    <property type="evidence" value="ECO:0007669"/>
    <property type="project" value="TreeGrafter"/>
</dbReference>
<protein>
    <recommendedName>
        <fullName evidence="3">Mediator of RNA polymerase II transcription subunit 23</fullName>
    </recommendedName>
    <alternativeName>
        <fullName evidence="7">Mediator complex subunit 23</fullName>
    </alternativeName>
</protein>
<dbReference type="GO" id="GO:0010628">
    <property type="term" value="P:positive regulation of gene expression"/>
    <property type="evidence" value="ECO:0007669"/>
    <property type="project" value="TreeGrafter"/>
</dbReference>
<evidence type="ECO:0000256" key="1">
    <source>
        <dbReference type="ARBA" id="ARBA00004123"/>
    </source>
</evidence>
<comment type="subcellular location">
    <subcellularLocation>
        <location evidence="1">Nucleus</location>
    </subcellularLocation>
</comment>
<dbReference type="AlphaFoldDB" id="T1KIU3"/>
<evidence type="ECO:0000256" key="5">
    <source>
        <dbReference type="ARBA" id="ARBA00023163"/>
    </source>
</evidence>
<evidence type="ECO:0000256" key="3">
    <source>
        <dbReference type="ARBA" id="ARBA00019696"/>
    </source>
</evidence>